<keyword evidence="1" id="KW-0732">Signal</keyword>
<reference evidence="2 3" key="1">
    <citation type="submission" date="2016-10" db="EMBL/GenBank/DDBJ databases">
        <authorList>
            <person name="de Groot N.N."/>
        </authorList>
    </citation>
    <scope>NUCLEOTIDE SEQUENCE [LARGE SCALE GENOMIC DNA]</scope>
    <source>
        <strain evidence="2 3">DSM 25584</strain>
    </source>
</reference>
<dbReference type="STRING" id="1082479.SAMN05216241_101207"/>
<dbReference type="PROSITE" id="PS51257">
    <property type="entry name" value="PROKAR_LIPOPROTEIN"/>
    <property type="match status" value="1"/>
</dbReference>
<feature type="chain" id="PRO_5011460852" description="Lipoprotein" evidence="1">
    <location>
        <begin position="30"/>
        <end position="96"/>
    </location>
</feature>
<organism evidence="2 3">
    <name type="scientific">Limimonas halophila</name>
    <dbReference type="NCBI Taxonomy" id="1082479"/>
    <lineage>
        <taxon>Bacteria</taxon>
        <taxon>Pseudomonadati</taxon>
        <taxon>Pseudomonadota</taxon>
        <taxon>Alphaproteobacteria</taxon>
        <taxon>Rhodospirillales</taxon>
        <taxon>Rhodovibrionaceae</taxon>
        <taxon>Limimonas</taxon>
    </lineage>
</organism>
<name>A0A1G7LER3_9PROT</name>
<accession>A0A1G7LER3</accession>
<proteinExistence type="predicted"/>
<evidence type="ECO:0000313" key="3">
    <source>
        <dbReference type="Proteomes" id="UP000199415"/>
    </source>
</evidence>
<dbReference type="RefSeq" id="WP_143006106.1">
    <property type="nucleotide sequence ID" value="NZ_FNCE01000001.1"/>
</dbReference>
<gene>
    <name evidence="2" type="ORF">SAMN05216241_101207</name>
</gene>
<sequence length="96" mass="10416">MRHPTRAAAGRAVAAVLMAGLLTSCDHVAKEMETGIEKAVGVPQPERVDQRDVLNVYCYSSYGYGPAGTRTCYRAPLGPEHDNRLMGSLYHGQPAR</sequence>
<dbReference type="Proteomes" id="UP000199415">
    <property type="component" value="Unassembled WGS sequence"/>
</dbReference>
<protein>
    <recommendedName>
        <fullName evidence="4">Lipoprotein</fullName>
    </recommendedName>
</protein>
<evidence type="ECO:0000313" key="2">
    <source>
        <dbReference type="EMBL" id="SDF47459.1"/>
    </source>
</evidence>
<keyword evidence="3" id="KW-1185">Reference proteome</keyword>
<dbReference type="EMBL" id="FNCE01000001">
    <property type="protein sequence ID" value="SDF47459.1"/>
    <property type="molecule type" value="Genomic_DNA"/>
</dbReference>
<dbReference type="AlphaFoldDB" id="A0A1G7LER3"/>
<feature type="signal peptide" evidence="1">
    <location>
        <begin position="1"/>
        <end position="29"/>
    </location>
</feature>
<evidence type="ECO:0008006" key="4">
    <source>
        <dbReference type="Google" id="ProtNLM"/>
    </source>
</evidence>
<evidence type="ECO:0000256" key="1">
    <source>
        <dbReference type="SAM" id="SignalP"/>
    </source>
</evidence>